<keyword evidence="10" id="KW-1185">Reference proteome</keyword>
<gene>
    <name evidence="9" type="ORF">OBBRIDRAFT_787911</name>
</gene>
<dbReference type="GO" id="GO:0020037">
    <property type="term" value="F:heme binding"/>
    <property type="evidence" value="ECO:0007669"/>
    <property type="project" value="InterPro"/>
</dbReference>
<feature type="binding site" description="axial binding residue" evidence="6">
    <location>
        <position position="440"/>
    </location>
    <ligand>
        <name>heme</name>
        <dbReference type="ChEBI" id="CHEBI:30413"/>
    </ligand>
    <ligandPart>
        <name>Fe</name>
        <dbReference type="ChEBI" id="CHEBI:18248"/>
    </ligandPart>
</feature>
<name>A0A8E2J6F5_9APHY</name>
<keyword evidence="8" id="KW-1133">Transmembrane helix</keyword>
<comment type="cofactor">
    <cofactor evidence="1 6">
        <name>heme</name>
        <dbReference type="ChEBI" id="CHEBI:30413"/>
    </cofactor>
</comment>
<keyword evidence="7" id="KW-0503">Monooxygenase</keyword>
<dbReference type="PRINTS" id="PR00463">
    <property type="entry name" value="EP450I"/>
</dbReference>
<evidence type="ECO:0000256" key="7">
    <source>
        <dbReference type="RuleBase" id="RU000461"/>
    </source>
</evidence>
<dbReference type="GO" id="GO:0016705">
    <property type="term" value="F:oxidoreductase activity, acting on paired donors, with incorporation or reduction of molecular oxygen"/>
    <property type="evidence" value="ECO:0007669"/>
    <property type="project" value="InterPro"/>
</dbReference>
<dbReference type="InterPro" id="IPR001128">
    <property type="entry name" value="Cyt_P450"/>
</dbReference>
<dbReference type="GO" id="GO:0004497">
    <property type="term" value="F:monooxygenase activity"/>
    <property type="evidence" value="ECO:0007669"/>
    <property type="project" value="UniProtKB-KW"/>
</dbReference>
<keyword evidence="3 6" id="KW-0479">Metal-binding</keyword>
<dbReference type="InterPro" id="IPR017972">
    <property type="entry name" value="Cyt_P450_CS"/>
</dbReference>
<dbReference type="InterPro" id="IPR036396">
    <property type="entry name" value="Cyt_P450_sf"/>
</dbReference>
<keyword evidence="8" id="KW-0812">Transmembrane</keyword>
<evidence type="ECO:0000256" key="3">
    <source>
        <dbReference type="ARBA" id="ARBA00022723"/>
    </source>
</evidence>
<dbReference type="OrthoDB" id="1844152at2759"/>
<dbReference type="GO" id="GO:0005506">
    <property type="term" value="F:iron ion binding"/>
    <property type="evidence" value="ECO:0007669"/>
    <property type="project" value="InterPro"/>
</dbReference>
<comment type="similarity">
    <text evidence="2 7">Belongs to the cytochrome P450 family.</text>
</comment>
<evidence type="ECO:0000256" key="8">
    <source>
        <dbReference type="SAM" id="Phobius"/>
    </source>
</evidence>
<evidence type="ECO:0000256" key="6">
    <source>
        <dbReference type="PIRSR" id="PIRSR602401-1"/>
    </source>
</evidence>
<organism evidence="9 10">
    <name type="scientific">Obba rivulosa</name>
    <dbReference type="NCBI Taxonomy" id="1052685"/>
    <lineage>
        <taxon>Eukaryota</taxon>
        <taxon>Fungi</taxon>
        <taxon>Dikarya</taxon>
        <taxon>Basidiomycota</taxon>
        <taxon>Agaricomycotina</taxon>
        <taxon>Agaricomycetes</taxon>
        <taxon>Polyporales</taxon>
        <taxon>Gelatoporiaceae</taxon>
        <taxon>Obba</taxon>
    </lineage>
</organism>
<reference evidence="9 10" key="1">
    <citation type="submission" date="2016-07" db="EMBL/GenBank/DDBJ databases">
        <title>Draft genome of the white-rot fungus Obba rivulosa 3A-2.</title>
        <authorList>
            <consortium name="DOE Joint Genome Institute"/>
            <person name="Miettinen O."/>
            <person name="Riley R."/>
            <person name="Acob R."/>
            <person name="Barry K."/>
            <person name="Cullen D."/>
            <person name="De Vries R."/>
            <person name="Hainaut M."/>
            <person name="Hatakka A."/>
            <person name="Henrissat B."/>
            <person name="Hilden K."/>
            <person name="Kuo R."/>
            <person name="Labutti K."/>
            <person name="Lipzen A."/>
            <person name="Makela M.R."/>
            <person name="Sandor L."/>
            <person name="Spatafora J.W."/>
            <person name="Grigoriev I.V."/>
            <person name="Hibbett D.S."/>
        </authorList>
    </citation>
    <scope>NUCLEOTIDE SEQUENCE [LARGE SCALE GENOMIC DNA]</scope>
    <source>
        <strain evidence="9 10">3A-2</strain>
    </source>
</reference>
<evidence type="ECO:0000256" key="4">
    <source>
        <dbReference type="ARBA" id="ARBA00023002"/>
    </source>
</evidence>
<evidence type="ECO:0000256" key="5">
    <source>
        <dbReference type="ARBA" id="ARBA00023004"/>
    </source>
</evidence>
<dbReference type="CDD" id="cd11041">
    <property type="entry name" value="CYP503A1-like"/>
    <property type="match status" value="1"/>
</dbReference>
<evidence type="ECO:0000256" key="1">
    <source>
        <dbReference type="ARBA" id="ARBA00001971"/>
    </source>
</evidence>
<dbReference type="EMBL" id="KV722334">
    <property type="protein sequence ID" value="OCH95706.1"/>
    <property type="molecule type" value="Genomic_DNA"/>
</dbReference>
<dbReference type="PANTHER" id="PTHR46206">
    <property type="entry name" value="CYTOCHROME P450"/>
    <property type="match status" value="1"/>
</dbReference>
<keyword evidence="6 7" id="KW-0349">Heme</keyword>
<dbReference type="Proteomes" id="UP000250043">
    <property type="component" value="Unassembled WGS sequence"/>
</dbReference>
<dbReference type="InterPro" id="IPR002401">
    <property type="entry name" value="Cyt_P450_E_grp-I"/>
</dbReference>
<keyword evidence="8" id="KW-0472">Membrane</keyword>
<feature type="transmembrane region" description="Helical" evidence="8">
    <location>
        <begin position="7"/>
        <end position="23"/>
    </location>
</feature>
<accession>A0A8E2J6F5</accession>
<protein>
    <submittedName>
        <fullName evidence="9">Cytochrome P450</fullName>
    </submittedName>
</protein>
<proteinExistence type="inferred from homology"/>
<evidence type="ECO:0000313" key="10">
    <source>
        <dbReference type="Proteomes" id="UP000250043"/>
    </source>
</evidence>
<dbReference type="Gene3D" id="1.10.630.10">
    <property type="entry name" value="Cytochrome P450"/>
    <property type="match status" value="1"/>
</dbReference>
<dbReference type="AlphaFoldDB" id="A0A8E2J6F5"/>
<dbReference type="SUPFAM" id="SSF48264">
    <property type="entry name" value="Cytochrome P450"/>
    <property type="match status" value="1"/>
</dbReference>
<keyword evidence="4 7" id="KW-0560">Oxidoreductase</keyword>
<feature type="transmembrane region" description="Helical" evidence="8">
    <location>
        <begin position="29"/>
        <end position="51"/>
    </location>
</feature>
<evidence type="ECO:0000313" key="9">
    <source>
        <dbReference type="EMBL" id="OCH95706.1"/>
    </source>
</evidence>
<dbReference type="Pfam" id="PF00067">
    <property type="entry name" value="p450"/>
    <property type="match status" value="1"/>
</dbReference>
<dbReference type="PROSITE" id="PS00086">
    <property type="entry name" value="CYTOCHROME_P450"/>
    <property type="match status" value="1"/>
</dbReference>
<evidence type="ECO:0000256" key="2">
    <source>
        <dbReference type="ARBA" id="ARBA00010617"/>
    </source>
</evidence>
<keyword evidence="5 6" id="KW-0408">Iron</keyword>
<sequence>MDDRAQLLAVFVGVVSVLVLLYRKTHPLYAIPTIGPSAPLLSYIGAVRFIFNAQEMLREGYTKYKGSAFKIPLLDQWIVVINGPELVEELRRYPDEEVSFTDAVTELLQSKWTLGLEVHKDPYHITLVREKLTRSLTVLLPEVLDELDLAIKEFIPVQGDEWLSVPVLTSMQRIVARATNRIFVGLPKCRDDDYLDLVINFTSAVIKGRTLINLFPTWMKPFVGSLISSTKRSADRATKHLQPIIDAREADFHKLGDSWDEKPNDMMMWLMDEARDKPDMLEAVVKRILVINFAAIHSSSSSVTHALYHLAENPSILYEIRQEVDPVIKEEGWTKASLAKLWKLDSFMKESQRFNGLNGMALTRMAMVDLTLSDGTRIPRGTILAAGATTMHHDGTIYTDPETFDPFRFYRLREEGGGMKHQFVSTRADYIPFGHGKHACPGRFYAEHELKAMLAYIIMNYDLKFENDAPRPKNQWIGSTIIPEPNAHILFRKRQK</sequence>